<dbReference type="EMBL" id="JARCJK010000012">
    <property type="protein sequence ID" value="MDE4167694.1"/>
    <property type="molecule type" value="Genomic_DNA"/>
</dbReference>
<feature type="transmembrane region" description="Helical" evidence="7">
    <location>
        <begin position="315"/>
        <end position="345"/>
    </location>
</feature>
<evidence type="ECO:0000256" key="5">
    <source>
        <dbReference type="ARBA" id="ARBA00022989"/>
    </source>
</evidence>
<name>A0ABD4XEV7_9RHOB</name>
<comment type="subcellular location">
    <subcellularLocation>
        <location evidence="1 7">Cell inner membrane</location>
        <topology evidence="1 7">Multi-pass membrane protein</topology>
    </subcellularLocation>
</comment>
<comment type="caution">
    <text evidence="9">The sequence shown here is derived from an EMBL/GenBank/DDBJ whole genome shotgun (WGS) entry which is preliminary data.</text>
</comment>
<proteinExistence type="inferred from homology"/>
<feature type="transmembrane region" description="Helical" evidence="7">
    <location>
        <begin position="90"/>
        <end position="115"/>
    </location>
</feature>
<keyword evidence="4 7" id="KW-0812">Transmembrane</keyword>
<feature type="transmembrane region" description="Helical" evidence="7">
    <location>
        <begin position="273"/>
        <end position="295"/>
    </location>
</feature>
<feature type="transmembrane region" description="Helical" evidence="7">
    <location>
        <begin position="398"/>
        <end position="422"/>
    </location>
</feature>
<dbReference type="InterPro" id="IPR004681">
    <property type="entry name" value="TRAP_DctM"/>
</dbReference>
<keyword evidence="2" id="KW-1003">Cell membrane</keyword>
<dbReference type="AlphaFoldDB" id="A0ABD4XEV7"/>
<comment type="function">
    <text evidence="7">Part of the tripartite ATP-independent periplasmic (TRAP) transport system.</text>
</comment>
<keyword evidence="6 7" id="KW-0472">Membrane</keyword>
<keyword evidence="3 7" id="KW-0997">Cell inner membrane</keyword>
<evidence type="ECO:0000256" key="4">
    <source>
        <dbReference type="ARBA" id="ARBA00022692"/>
    </source>
</evidence>
<dbReference type="PANTHER" id="PTHR33362:SF2">
    <property type="entry name" value="TRAP TRANSPORTER LARGE PERMEASE PROTEIN"/>
    <property type="match status" value="1"/>
</dbReference>
<evidence type="ECO:0000256" key="6">
    <source>
        <dbReference type="ARBA" id="ARBA00023136"/>
    </source>
</evidence>
<feature type="transmembrane region" description="Helical" evidence="7">
    <location>
        <begin position="6"/>
        <end position="36"/>
    </location>
</feature>
<dbReference type="GO" id="GO:0022857">
    <property type="term" value="F:transmembrane transporter activity"/>
    <property type="evidence" value="ECO:0007669"/>
    <property type="project" value="UniProtKB-UniRule"/>
</dbReference>
<reference evidence="9 10" key="1">
    <citation type="submission" date="2023-02" db="EMBL/GenBank/DDBJ databases">
        <title>Population genomics of bacteria associated with diatom.</title>
        <authorList>
            <person name="Xie J."/>
            <person name="Wang H."/>
        </authorList>
    </citation>
    <scope>NUCLEOTIDE SEQUENCE [LARGE SCALE GENOMIC DNA]</scope>
    <source>
        <strain evidence="9 10">PT47_8</strain>
    </source>
</reference>
<comment type="subunit">
    <text evidence="7">The complex comprises the extracytoplasmic solute receptor protein and the two transmembrane proteins.</text>
</comment>
<evidence type="ECO:0000313" key="10">
    <source>
        <dbReference type="Proteomes" id="UP001218364"/>
    </source>
</evidence>
<dbReference type="Pfam" id="PF06808">
    <property type="entry name" value="DctM"/>
    <property type="match status" value="1"/>
</dbReference>
<evidence type="ECO:0000256" key="3">
    <source>
        <dbReference type="ARBA" id="ARBA00022519"/>
    </source>
</evidence>
<dbReference type="PANTHER" id="PTHR33362">
    <property type="entry name" value="SIALIC ACID TRAP TRANSPORTER PERMEASE PROTEIN SIAT-RELATED"/>
    <property type="match status" value="1"/>
</dbReference>
<feature type="transmembrane region" description="Helical" evidence="7">
    <location>
        <begin position="357"/>
        <end position="378"/>
    </location>
</feature>
<dbReference type="PIRSF" id="PIRSF006066">
    <property type="entry name" value="HI0050"/>
    <property type="match status" value="1"/>
</dbReference>
<feature type="domain" description="TRAP C4-dicarboxylate transport system permease DctM subunit" evidence="8">
    <location>
        <begin position="14"/>
        <end position="418"/>
    </location>
</feature>
<protein>
    <recommendedName>
        <fullName evidence="7">TRAP transporter large permease protein</fullName>
    </recommendedName>
</protein>
<evidence type="ECO:0000259" key="8">
    <source>
        <dbReference type="Pfam" id="PF06808"/>
    </source>
</evidence>
<dbReference type="GO" id="GO:0005886">
    <property type="term" value="C:plasma membrane"/>
    <property type="evidence" value="ECO:0007669"/>
    <property type="project" value="UniProtKB-SubCell"/>
</dbReference>
<accession>A0ABD4XEV7</accession>
<dbReference type="RefSeq" id="WP_274838457.1">
    <property type="nucleotide sequence ID" value="NZ_JARCJE010000009.1"/>
</dbReference>
<gene>
    <name evidence="9" type="ORF">PXK24_18525</name>
</gene>
<organism evidence="9 10">
    <name type="scientific">Phaeobacter gallaeciensis</name>
    <dbReference type="NCBI Taxonomy" id="60890"/>
    <lineage>
        <taxon>Bacteria</taxon>
        <taxon>Pseudomonadati</taxon>
        <taxon>Pseudomonadota</taxon>
        <taxon>Alphaproteobacteria</taxon>
        <taxon>Rhodobacterales</taxon>
        <taxon>Roseobacteraceae</taxon>
        <taxon>Phaeobacter</taxon>
    </lineage>
</organism>
<feature type="transmembrane region" description="Helical" evidence="7">
    <location>
        <begin position="48"/>
        <end position="70"/>
    </location>
</feature>
<feature type="transmembrane region" description="Helical" evidence="7">
    <location>
        <begin position="175"/>
        <end position="197"/>
    </location>
</feature>
<evidence type="ECO:0000256" key="1">
    <source>
        <dbReference type="ARBA" id="ARBA00004429"/>
    </source>
</evidence>
<feature type="transmembrane region" description="Helical" evidence="7">
    <location>
        <begin position="242"/>
        <end position="261"/>
    </location>
</feature>
<keyword evidence="5 7" id="KW-1133">Transmembrane helix</keyword>
<dbReference type="InterPro" id="IPR010656">
    <property type="entry name" value="DctM"/>
</dbReference>
<feature type="transmembrane region" description="Helical" evidence="7">
    <location>
        <begin position="218"/>
        <end position="236"/>
    </location>
</feature>
<evidence type="ECO:0000313" key="9">
    <source>
        <dbReference type="EMBL" id="MDE4167694.1"/>
    </source>
</evidence>
<keyword evidence="7" id="KW-0813">Transport</keyword>
<sequence length="428" mass="45237">MTQVEWILLGGTSFLLLLGVPYAFAIGLVSVAALLAMDVDPVVTVQQMVAGLDVFALLALPCFIIAGDLMHTGGLSSRLVGLAMVIARRFRGGVGMVAVLSATMFGAISGSAPATTAAIGKLMIPEMEKRGYEKSFAAALAAAYGPVGILIPPSIPMVIWGIISNTSIPRMFFAGILPGLVMTCALLFACNVHARWVGIPSVNQRSTFRELGHALWDAKWAIIAPVIILGGIYGGVFTPTEAGVVGIVYGVIVGVYLHGELRWSMLFSIISRSVQTSASIAFVISIATVFGWIVAYEQIADRVATAILGFTDNRIVILLLLNIFLLVVGMLMDTIAIMIVFAGFIVQLGAQLGVDPVHLGVMLIVNLGVGLVTPPFGYTLFTAAAISNVPFGKIVKSLWLLVAIELAVVGLVTYVPQISLFLPSVFMD</sequence>
<comment type="similarity">
    <text evidence="7">Belongs to the TRAP transporter large permease family.</text>
</comment>
<evidence type="ECO:0000256" key="2">
    <source>
        <dbReference type="ARBA" id="ARBA00022475"/>
    </source>
</evidence>
<feature type="transmembrane region" description="Helical" evidence="7">
    <location>
        <begin position="136"/>
        <end position="163"/>
    </location>
</feature>
<dbReference type="Proteomes" id="UP001218364">
    <property type="component" value="Unassembled WGS sequence"/>
</dbReference>
<evidence type="ECO:0000256" key="7">
    <source>
        <dbReference type="RuleBase" id="RU369079"/>
    </source>
</evidence>
<dbReference type="NCBIfam" id="TIGR00786">
    <property type="entry name" value="dctM"/>
    <property type="match status" value="1"/>
</dbReference>